<accession>X1LIZ9</accession>
<sequence>SNNLITNDLSKEEKYRIRKLAYQAIIAETWYKVFF</sequence>
<comment type="caution">
    <text evidence="1">The sequence shown here is derived from an EMBL/GenBank/DDBJ whole genome shotgun (WGS) entry which is preliminary data.</text>
</comment>
<evidence type="ECO:0000313" key="1">
    <source>
        <dbReference type="EMBL" id="GAI19347.1"/>
    </source>
</evidence>
<name>X1LIZ9_9ZZZZ</name>
<protein>
    <submittedName>
        <fullName evidence="1">Uncharacterized protein</fullName>
    </submittedName>
</protein>
<reference evidence="1" key="1">
    <citation type="journal article" date="2014" name="Front. Microbiol.">
        <title>High frequency of phylogenetically diverse reductive dehalogenase-homologous genes in deep subseafloor sedimentary metagenomes.</title>
        <authorList>
            <person name="Kawai M."/>
            <person name="Futagami T."/>
            <person name="Toyoda A."/>
            <person name="Takaki Y."/>
            <person name="Nishi S."/>
            <person name="Hori S."/>
            <person name="Arai W."/>
            <person name="Tsubouchi T."/>
            <person name="Morono Y."/>
            <person name="Uchiyama I."/>
            <person name="Ito T."/>
            <person name="Fujiyama A."/>
            <person name="Inagaki F."/>
            <person name="Takami H."/>
        </authorList>
    </citation>
    <scope>NUCLEOTIDE SEQUENCE</scope>
    <source>
        <strain evidence="1">Expedition CK06-06</strain>
    </source>
</reference>
<organism evidence="1">
    <name type="scientific">marine sediment metagenome</name>
    <dbReference type="NCBI Taxonomy" id="412755"/>
    <lineage>
        <taxon>unclassified sequences</taxon>
        <taxon>metagenomes</taxon>
        <taxon>ecological metagenomes</taxon>
    </lineage>
</organism>
<proteinExistence type="predicted"/>
<feature type="non-terminal residue" evidence="1">
    <location>
        <position position="1"/>
    </location>
</feature>
<gene>
    <name evidence="1" type="ORF">S06H3_33035</name>
</gene>
<dbReference type="AlphaFoldDB" id="X1LIZ9"/>
<dbReference type="EMBL" id="BARV01019689">
    <property type="protein sequence ID" value="GAI19347.1"/>
    <property type="molecule type" value="Genomic_DNA"/>
</dbReference>